<keyword evidence="3" id="KW-1185">Reference proteome</keyword>
<accession>A0A1F5L9W3</accession>
<keyword evidence="1" id="KW-0732">Signal</keyword>
<dbReference type="EMBL" id="LXJU01000020">
    <property type="protein sequence ID" value="OGE49729.1"/>
    <property type="molecule type" value="Genomic_DNA"/>
</dbReference>
<dbReference type="Proteomes" id="UP000177622">
    <property type="component" value="Unassembled WGS sequence"/>
</dbReference>
<organism evidence="2 3">
    <name type="scientific">Penicillium arizonense</name>
    <dbReference type="NCBI Taxonomy" id="1835702"/>
    <lineage>
        <taxon>Eukaryota</taxon>
        <taxon>Fungi</taxon>
        <taxon>Dikarya</taxon>
        <taxon>Ascomycota</taxon>
        <taxon>Pezizomycotina</taxon>
        <taxon>Eurotiomycetes</taxon>
        <taxon>Eurotiomycetidae</taxon>
        <taxon>Eurotiales</taxon>
        <taxon>Aspergillaceae</taxon>
        <taxon>Penicillium</taxon>
    </lineage>
</organism>
<name>A0A1F5L9W3_PENAI</name>
<dbReference type="RefSeq" id="XP_022485180.1">
    <property type="nucleotide sequence ID" value="XM_022635044.1"/>
</dbReference>
<gene>
    <name evidence="2" type="ORF">PENARI_c020G07546</name>
</gene>
<evidence type="ECO:0000313" key="3">
    <source>
        <dbReference type="Proteomes" id="UP000177622"/>
    </source>
</evidence>
<evidence type="ECO:0000256" key="1">
    <source>
        <dbReference type="SAM" id="SignalP"/>
    </source>
</evidence>
<comment type="caution">
    <text evidence="2">The sequence shown here is derived from an EMBL/GenBank/DDBJ whole genome shotgun (WGS) entry which is preliminary data.</text>
</comment>
<evidence type="ECO:0000313" key="2">
    <source>
        <dbReference type="EMBL" id="OGE49729.1"/>
    </source>
</evidence>
<feature type="chain" id="PRO_5009519387" evidence="1">
    <location>
        <begin position="21"/>
        <end position="238"/>
    </location>
</feature>
<dbReference type="GeneID" id="34579778"/>
<feature type="signal peptide" evidence="1">
    <location>
        <begin position="1"/>
        <end position="20"/>
    </location>
</feature>
<reference evidence="2 3" key="1">
    <citation type="journal article" date="2016" name="Sci. Rep.">
        <title>Penicillium arizonense, a new, genome sequenced fungal species, reveals a high chemical diversity in secreted metabolites.</title>
        <authorList>
            <person name="Grijseels S."/>
            <person name="Nielsen J.C."/>
            <person name="Randelovic M."/>
            <person name="Nielsen J."/>
            <person name="Nielsen K.F."/>
            <person name="Workman M."/>
            <person name="Frisvad J.C."/>
        </authorList>
    </citation>
    <scope>NUCLEOTIDE SEQUENCE [LARGE SCALE GENOMIC DNA]</scope>
    <source>
        <strain evidence="2 3">CBS 141311</strain>
    </source>
</reference>
<dbReference type="STRING" id="1835702.A0A1F5L9W3"/>
<proteinExistence type="predicted"/>
<dbReference type="OrthoDB" id="5576763at2759"/>
<dbReference type="AlphaFoldDB" id="A0A1F5L9W3"/>
<protein>
    <submittedName>
        <fullName evidence="2">Uncharacterized protein</fullName>
    </submittedName>
</protein>
<sequence length="238" mass="25185">MKLSTTIIPTLALLLQPTQALVGITWNVNNSSKALQEITFPMNIANASHESGFYFAQQYSFKNQKDVGYTGLQPRPDTNSKPKLHAAFSSFIAGTTSTDPNCSDGADGGAGVSCAIDIEGSYAHTYLLHVNNTAGTTWTGTLIDAVSGNETRVGSYTLPEGSGGIVGDQMGFVEYYPWNAAGGHSCKDLPRSAVTFGKPVSPGRVGALKDAYEYGDCVGQVGFETHRTLRGVEVSVGF</sequence>